<dbReference type="SUPFAM" id="SSF52540">
    <property type="entry name" value="P-loop containing nucleoside triphosphate hydrolases"/>
    <property type="match status" value="1"/>
</dbReference>
<dbReference type="PANTHER" id="PTHR30121:SF6">
    <property type="entry name" value="SLR6007 PROTEIN"/>
    <property type="match status" value="1"/>
</dbReference>
<dbReference type="InterPro" id="IPR003593">
    <property type="entry name" value="AAA+_ATPase"/>
</dbReference>
<sequence length="363" mass="39553">MAKPLPKTILKPQSDRGKVLQPNTPSRSRSLVHLGDEVYWDLNKAANPHMVIMGTSGSGKTQTLKAIVWELYRGFPSRSIVLDFHGDQELPGEICYPIHMASAYGINPLVINLDPEGGGSKLQAISVAATLRRALIMGTNQEGLLILMIGELYEQFGITQENRQTWTIPPPDLGDLEIAIIHRAQGGCKDAQALQIKLAATFQYEVFSRPQIDLSAGKLIRVDLSKLPPELGAIAAEAILKQVMDAHRLAGESPELKTFVFVDEAKELKGSKTLDRITADGRKYGLGIVLATQRETHISPDVLANTATKILLPVDVADIRKVASRFRFDAGRIANLGTFQALVRTGGTAVACTIKPFFGRINS</sequence>
<protein>
    <submittedName>
        <fullName evidence="3">Putative ATPase</fullName>
    </submittedName>
</protein>
<dbReference type="SMART" id="SM00382">
    <property type="entry name" value="AAA"/>
    <property type="match status" value="1"/>
</dbReference>
<keyword evidence="4" id="KW-1185">Reference proteome</keyword>
<dbReference type="InterPro" id="IPR027417">
    <property type="entry name" value="P-loop_NTPase"/>
</dbReference>
<gene>
    <name evidence="3" type="ORF">Cha6605_2034</name>
</gene>
<evidence type="ECO:0000313" key="3">
    <source>
        <dbReference type="EMBL" id="AFY93132.1"/>
    </source>
</evidence>
<evidence type="ECO:0000313" key="4">
    <source>
        <dbReference type="Proteomes" id="UP000010366"/>
    </source>
</evidence>
<organism evidence="3 4">
    <name type="scientific">Chamaesiphon minutus (strain ATCC 27169 / PCC 6605)</name>
    <dbReference type="NCBI Taxonomy" id="1173020"/>
    <lineage>
        <taxon>Bacteria</taxon>
        <taxon>Bacillati</taxon>
        <taxon>Cyanobacteriota</taxon>
        <taxon>Cyanophyceae</taxon>
        <taxon>Gomontiellales</taxon>
        <taxon>Chamaesiphonaceae</taxon>
        <taxon>Chamaesiphon</taxon>
    </lineage>
</organism>
<dbReference type="Pfam" id="PF01935">
    <property type="entry name" value="DUF87"/>
    <property type="match status" value="1"/>
</dbReference>
<dbReference type="RefSeq" id="WP_015159296.1">
    <property type="nucleotide sequence ID" value="NC_019697.1"/>
</dbReference>
<dbReference type="InterPro" id="IPR002789">
    <property type="entry name" value="HerA_central"/>
</dbReference>
<dbReference type="eggNOG" id="COG0433">
    <property type="taxonomic scope" value="Bacteria"/>
</dbReference>
<dbReference type="InterPro" id="IPR051162">
    <property type="entry name" value="T4SS_component"/>
</dbReference>
<dbReference type="Proteomes" id="UP000010366">
    <property type="component" value="Chromosome"/>
</dbReference>
<reference evidence="3 4" key="1">
    <citation type="submission" date="2012-05" db="EMBL/GenBank/DDBJ databases">
        <title>Finished chromosome of genome of Chamaesiphon sp. PCC 6605.</title>
        <authorList>
            <consortium name="US DOE Joint Genome Institute"/>
            <person name="Gugger M."/>
            <person name="Coursin T."/>
            <person name="Rippka R."/>
            <person name="Tandeau De Marsac N."/>
            <person name="Huntemann M."/>
            <person name="Wei C.-L."/>
            <person name="Han J."/>
            <person name="Detter J.C."/>
            <person name="Han C."/>
            <person name="Tapia R."/>
            <person name="Chen A."/>
            <person name="Kyrpides N."/>
            <person name="Mavromatis K."/>
            <person name="Markowitz V."/>
            <person name="Szeto E."/>
            <person name="Ivanova N."/>
            <person name="Pagani I."/>
            <person name="Pati A."/>
            <person name="Goodwin L."/>
            <person name="Nordberg H.P."/>
            <person name="Cantor M.N."/>
            <person name="Hua S.X."/>
            <person name="Woyke T."/>
            <person name="Kerfeld C.A."/>
        </authorList>
    </citation>
    <scope>NUCLEOTIDE SEQUENCE [LARGE SCALE GENOMIC DNA]</scope>
    <source>
        <strain evidence="4">ATCC 27169 / PCC 6605</strain>
    </source>
</reference>
<evidence type="ECO:0000256" key="1">
    <source>
        <dbReference type="SAM" id="MobiDB-lite"/>
    </source>
</evidence>
<feature type="domain" description="AAA+ ATPase" evidence="2">
    <location>
        <begin position="46"/>
        <end position="317"/>
    </location>
</feature>
<proteinExistence type="predicted"/>
<dbReference type="HOGENOM" id="CLU_043150_0_0_3"/>
<dbReference type="Gene3D" id="3.40.50.300">
    <property type="entry name" value="P-loop containing nucleotide triphosphate hydrolases"/>
    <property type="match status" value="2"/>
</dbReference>
<evidence type="ECO:0000259" key="2">
    <source>
        <dbReference type="SMART" id="SM00382"/>
    </source>
</evidence>
<dbReference type="AlphaFoldDB" id="K9UDE0"/>
<dbReference type="KEGG" id="cmp:Cha6605_2034"/>
<dbReference type="STRING" id="1173020.Cha6605_2034"/>
<feature type="region of interest" description="Disordered" evidence="1">
    <location>
        <begin position="1"/>
        <end position="28"/>
    </location>
</feature>
<dbReference type="PATRIC" id="fig|1173020.3.peg.2304"/>
<dbReference type="PANTHER" id="PTHR30121">
    <property type="entry name" value="UNCHARACTERIZED PROTEIN YJGR-RELATED"/>
    <property type="match status" value="1"/>
</dbReference>
<dbReference type="OrthoDB" id="9806951at2"/>
<dbReference type="EMBL" id="CP003600">
    <property type="protein sequence ID" value="AFY93132.1"/>
    <property type="molecule type" value="Genomic_DNA"/>
</dbReference>
<name>K9UDE0_CHAP6</name>
<accession>K9UDE0</accession>